<dbReference type="Proteomes" id="UP000247810">
    <property type="component" value="Unassembled WGS sequence"/>
</dbReference>
<sequence>MSSSTIQFTKWEHPTDRVGHLLMPASRAAPVLSSTKLHNELWSFTGAQFIPYFQQKTTSRPLPVALSDQPSLYPSRLVNPEGTSVRTQPPYPEYVVISYTWGRWKHRTREHDTEVRGGYWKVPANNLFSRTDLDTAVQKIANGRHVWVDVLCIPQIDGDVDHGIEIAKQGEIFRSASEAAVWLCSGGEQTLAEICSWVPEESYMMTPDVLMTPGLHEIQAGTVDLTETRRRLQLIISLTTDVPWTTSLWTLQEAALRLDAVFYDKNGDPVLHRQGKTPLTIRHLIKTLSYILNALNAISDEFNKYSILQYPEKMRATEADIDLWFKATDAVNWINLHNLMSMNASQLLLTSTHRTCRRPHDRVYGIMGAIGVTVPVDYTKDPEVVMNEFLVELHNTLPAEIQSFLRKRAIRPKLRPWLADEDTYELGLIRQGQWPASRPFTAVSRTGDLVVKEMVLLSKRGLDELAVRFLTEAVLTAFENYVFSQMTDGFILPKDCDNTNRESFVRGCIILRYMASKVRLGVVPLGTIKGLQDLGWACMYMLVGEDPGFVADEGSAARRFRRLGVLVLAEELGVDEVTGGEFHIC</sequence>
<evidence type="ECO:0000259" key="1">
    <source>
        <dbReference type="Pfam" id="PF06985"/>
    </source>
</evidence>
<dbReference type="InterPro" id="IPR010730">
    <property type="entry name" value="HET"/>
</dbReference>
<keyword evidence="3" id="KW-1185">Reference proteome</keyword>
<feature type="domain" description="Heterokaryon incompatibility" evidence="1">
    <location>
        <begin position="94"/>
        <end position="253"/>
    </location>
</feature>
<reference evidence="2 3" key="1">
    <citation type="submission" date="2018-02" db="EMBL/GenBank/DDBJ databases">
        <title>The genomes of Aspergillus section Nigri reveals drivers in fungal speciation.</title>
        <authorList>
            <consortium name="DOE Joint Genome Institute"/>
            <person name="Vesth T.C."/>
            <person name="Nybo J."/>
            <person name="Theobald S."/>
            <person name="Brandl J."/>
            <person name="Frisvad J.C."/>
            <person name="Nielsen K.F."/>
            <person name="Lyhne E.K."/>
            <person name="Kogle M.E."/>
            <person name="Kuo A."/>
            <person name="Riley R."/>
            <person name="Clum A."/>
            <person name="Nolan M."/>
            <person name="Lipzen A."/>
            <person name="Salamov A."/>
            <person name="Henrissat B."/>
            <person name="Wiebenga A."/>
            <person name="De vries R.P."/>
            <person name="Grigoriev I.V."/>
            <person name="Mortensen U.H."/>
            <person name="Andersen M.R."/>
            <person name="Baker S.E."/>
        </authorList>
    </citation>
    <scope>NUCLEOTIDE SEQUENCE [LARGE SCALE GENOMIC DNA]</scope>
    <source>
        <strain evidence="2 3">CBS 707.79</strain>
    </source>
</reference>
<dbReference type="PANTHER" id="PTHR24148">
    <property type="entry name" value="ANKYRIN REPEAT DOMAIN-CONTAINING PROTEIN 39 HOMOLOG-RELATED"/>
    <property type="match status" value="1"/>
</dbReference>
<name>A0A319CVR8_9EURO</name>
<proteinExistence type="predicted"/>
<dbReference type="InterPro" id="IPR052895">
    <property type="entry name" value="HetReg/Transcr_Mod"/>
</dbReference>
<protein>
    <recommendedName>
        <fullName evidence="1">Heterokaryon incompatibility domain-containing protein</fullName>
    </recommendedName>
</protein>
<evidence type="ECO:0000313" key="2">
    <source>
        <dbReference type="EMBL" id="PYH88581.1"/>
    </source>
</evidence>
<dbReference type="EMBL" id="KZ826081">
    <property type="protein sequence ID" value="PYH88581.1"/>
    <property type="molecule type" value="Genomic_DNA"/>
</dbReference>
<accession>A0A319CVR8</accession>
<dbReference type="VEuPathDB" id="FungiDB:BO71DRAFT_391303"/>
<organism evidence="2 3">
    <name type="scientific">Aspergillus ellipticus CBS 707.79</name>
    <dbReference type="NCBI Taxonomy" id="1448320"/>
    <lineage>
        <taxon>Eukaryota</taxon>
        <taxon>Fungi</taxon>
        <taxon>Dikarya</taxon>
        <taxon>Ascomycota</taxon>
        <taxon>Pezizomycotina</taxon>
        <taxon>Eurotiomycetes</taxon>
        <taxon>Eurotiomycetidae</taxon>
        <taxon>Eurotiales</taxon>
        <taxon>Aspergillaceae</taxon>
        <taxon>Aspergillus</taxon>
        <taxon>Aspergillus subgen. Circumdati</taxon>
    </lineage>
</organism>
<dbReference type="STRING" id="1448320.A0A319CVR8"/>
<dbReference type="Pfam" id="PF06985">
    <property type="entry name" value="HET"/>
    <property type="match status" value="1"/>
</dbReference>
<gene>
    <name evidence="2" type="ORF">BO71DRAFT_391303</name>
</gene>
<dbReference type="PANTHER" id="PTHR24148:SF64">
    <property type="entry name" value="HETEROKARYON INCOMPATIBILITY DOMAIN-CONTAINING PROTEIN"/>
    <property type="match status" value="1"/>
</dbReference>
<feature type="non-terminal residue" evidence="2">
    <location>
        <position position="1"/>
    </location>
</feature>
<dbReference type="OrthoDB" id="2157530at2759"/>
<evidence type="ECO:0000313" key="3">
    <source>
        <dbReference type="Proteomes" id="UP000247810"/>
    </source>
</evidence>
<dbReference type="AlphaFoldDB" id="A0A319CVR8"/>